<feature type="non-terminal residue" evidence="1">
    <location>
        <position position="185"/>
    </location>
</feature>
<feature type="non-terminal residue" evidence="1">
    <location>
        <position position="1"/>
    </location>
</feature>
<accession>A0ACA9RK75</accession>
<comment type="caution">
    <text evidence="1">The sequence shown here is derived from an EMBL/GenBank/DDBJ whole genome shotgun (WGS) entry which is preliminary data.</text>
</comment>
<keyword evidence="2" id="KW-1185">Reference proteome</keyword>
<gene>
    <name evidence="1" type="ORF">RPERSI_LOCUS20200</name>
</gene>
<sequence length="185" mass="21824">FILGLPTDENKDKLEKESKMYGDIVILNITENMNDGKTFEYFSWFAKHRKDNYMLKMDDDTFLHLIHYYRDLQDLPRERAYYGNALGYKDGTYTYMGGAGYTLSRDLVIDIARSEWASSNVYDDEDWRVGEWTILVHHIKDVKQLNAMIDMYSEYEKGLPMVRVIRNSTAEGLITKKELPTRCWT</sequence>
<protein>
    <submittedName>
        <fullName evidence="1">23855_t:CDS:1</fullName>
    </submittedName>
</protein>
<evidence type="ECO:0000313" key="2">
    <source>
        <dbReference type="Proteomes" id="UP000789920"/>
    </source>
</evidence>
<name>A0ACA9RK75_9GLOM</name>
<dbReference type="Proteomes" id="UP000789920">
    <property type="component" value="Unassembled WGS sequence"/>
</dbReference>
<proteinExistence type="predicted"/>
<dbReference type="EMBL" id="CAJVQC010056600">
    <property type="protein sequence ID" value="CAG8796637.1"/>
    <property type="molecule type" value="Genomic_DNA"/>
</dbReference>
<organism evidence="1 2">
    <name type="scientific">Racocetra persica</name>
    <dbReference type="NCBI Taxonomy" id="160502"/>
    <lineage>
        <taxon>Eukaryota</taxon>
        <taxon>Fungi</taxon>
        <taxon>Fungi incertae sedis</taxon>
        <taxon>Mucoromycota</taxon>
        <taxon>Glomeromycotina</taxon>
        <taxon>Glomeromycetes</taxon>
        <taxon>Diversisporales</taxon>
        <taxon>Gigasporaceae</taxon>
        <taxon>Racocetra</taxon>
    </lineage>
</organism>
<evidence type="ECO:0000313" key="1">
    <source>
        <dbReference type="EMBL" id="CAG8796637.1"/>
    </source>
</evidence>
<reference evidence="1" key="1">
    <citation type="submission" date="2021-06" db="EMBL/GenBank/DDBJ databases">
        <authorList>
            <person name="Kallberg Y."/>
            <person name="Tangrot J."/>
            <person name="Rosling A."/>
        </authorList>
    </citation>
    <scope>NUCLEOTIDE SEQUENCE</scope>
    <source>
        <strain evidence="1">MA461A</strain>
    </source>
</reference>